<dbReference type="Gene3D" id="2.10.109.10">
    <property type="entry name" value="Umud Fragment, subunit A"/>
    <property type="match status" value="1"/>
</dbReference>
<protein>
    <submittedName>
        <fullName evidence="1">Mitochondrial inner membrane protease subunit 2</fullName>
    </submittedName>
</protein>
<dbReference type="InterPro" id="IPR053307">
    <property type="entry name" value="Mitochondrial_IM_protease"/>
</dbReference>
<keyword evidence="1" id="KW-0378">Hydrolase</keyword>
<dbReference type="Proteomes" id="UP000324585">
    <property type="component" value="Unassembled WGS sequence"/>
</dbReference>
<keyword evidence="1" id="KW-0645">Protease</keyword>
<dbReference type="InterPro" id="IPR019533">
    <property type="entry name" value="Peptidase_S26"/>
</dbReference>
<reference evidence="3" key="1">
    <citation type="journal article" date="2019" name="Nat. Commun.">
        <title>Expansion of phycobilisome linker gene families in mesophilic red algae.</title>
        <authorList>
            <person name="Lee J."/>
            <person name="Kim D."/>
            <person name="Bhattacharya D."/>
            <person name="Yoon H.S."/>
        </authorList>
    </citation>
    <scope>NUCLEOTIDE SEQUENCE [LARGE SCALE GENOMIC DNA]</scope>
    <source>
        <strain evidence="3">CCMP 1328</strain>
    </source>
</reference>
<accession>A0A5J4YI97</accession>
<name>A0A5J4YI97_PORPP</name>
<dbReference type="EMBL" id="VRMN01000023">
    <property type="protein sequence ID" value="KAA8490550.1"/>
    <property type="molecule type" value="Genomic_DNA"/>
</dbReference>
<gene>
    <name evidence="2" type="ORF">FVE85_3509</name>
    <name evidence="1" type="ORF">FVE85_9610</name>
</gene>
<sequence length="215" mass="24241">MAQSLLARYRYYIARASTAVDAVAVAAGQDPSVIASKLAQNDSETAKKISAEWQKPLLYKLAMTGNSMAPLLNENAREDEARDVLFIRRLPRPTEQSVFVRDVVVMRDPSDARRKYVRRIVAAAGDEMISDREPEKFPPFFIPDNHCWVQCDNPAAPTRDSRSFGAIRFDHIIGRAIYAVKNATEHYRIKNSDRATAEDDIILSYEKPALLLQVT</sequence>
<dbReference type="PANTHER" id="PTHR47040:SF1">
    <property type="entry name" value="MITOCHONDRIAL ATP-INDEPENDENT INNER MEMBRANE PROTEASE SUBUNIT 2"/>
    <property type="match status" value="1"/>
</dbReference>
<proteinExistence type="predicted"/>
<reference evidence="1" key="2">
    <citation type="submission" date="2019-09" db="EMBL/GenBank/DDBJ databases">
        <title>Expansion of phycobilisome linker gene families in mesophilic red algae.</title>
        <authorList>
            <person name="Lee J."/>
        </authorList>
    </citation>
    <scope>NUCLEOTIDE SEQUENCE [LARGE SCALE GENOMIC DNA]</scope>
    <source>
        <strain evidence="1">CCMP 1328</strain>
        <tissue evidence="1">Unicellular</tissue>
    </source>
</reference>
<comment type="caution">
    <text evidence="1">The sequence shown here is derived from an EMBL/GenBank/DDBJ whole genome shotgun (WGS) entry which is preliminary data.</text>
</comment>
<dbReference type="SUPFAM" id="SSF51306">
    <property type="entry name" value="LexA/Signal peptidase"/>
    <property type="match status" value="1"/>
</dbReference>
<keyword evidence="3" id="KW-1185">Reference proteome</keyword>
<dbReference type="PANTHER" id="PTHR47040">
    <property type="entry name" value="OSJNBA0068L06.9 PROTEIN"/>
    <property type="match status" value="1"/>
</dbReference>
<dbReference type="CDD" id="cd06530">
    <property type="entry name" value="S26_SPase_I"/>
    <property type="match status" value="1"/>
</dbReference>
<dbReference type="GO" id="GO:0004252">
    <property type="term" value="F:serine-type endopeptidase activity"/>
    <property type="evidence" value="ECO:0007669"/>
    <property type="project" value="InterPro"/>
</dbReference>
<evidence type="ECO:0000313" key="1">
    <source>
        <dbReference type="EMBL" id="KAA8490550.1"/>
    </source>
</evidence>
<evidence type="ECO:0000313" key="3">
    <source>
        <dbReference type="Proteomes" id="UP000324585"/>
    </source>
</evidence>
<organism evidence="1 3">
    <name type="scientific">Porphyridium purpureum</name>
    <name type="common">Red alga</name>
    <name type="synonym">Porphyridium cruentum</name>
    <dbReference type="NCBI Taxonomy" id="35688"/>
    <lineage>
        <taxon>Eukaryota</taxon>
        <taxon>Rhodophyta</taxon>
        <taxon>Bangiophyceae</taxon>
        <taxon>Porphyridiales</taxon>
        <taxon>Porphyridiaceae</taxon>
        <taxon>Porphyridium</taxon>
    </lineage>
</organism>
<dbReference type="InterPro" id="IPR036286">
    <property type="entry name" value="LexA/Signal_pep-like_sf"/>
</dbReference>
<dbReference type="OrthoDB" id="308440at2759"/>
<dbReference type="EMBL" id="VRMN01000010">
    <property type="protein sequence ID" value="KAA8492071.1"/>
    <property type="molecule type" value="Genomic_DNA"/>
</dbReference>
<dbReference type="AlphaFoldDB" id="A0A5J4YI97"/>
<evidence type="ECO:0000313" key="2">
    <source>
        <dbReference type="EMBL" id="KAA8492071.1"/>
    </source>
</evidence>
<dbReference type="GO" id="GO:0006465">
    <property type="term" value="P:signal peptide processing"/>
    <property type="evidence" value="ECO:0007669"/>
    <property type="project" value="InterPro"/>
</dbReference>